<dbReference type="PANTHER" id="PTHR43845">
    <property type="entry name" value="BLR5969 PROTEIN"/>
    <property type="match status" value="1"/>
</dbReference>
<accession>A0A841STN0</accession>
<dbReference type="Gene3D" id="3.40.50.12780">
    <property type="entry name" value="N-terminal domain of ligase-like"/>
    <property type="match status" value="1"/>
</dbReference>
<dbReference type="AlphaFoldDB" id="A0A841STN0"/>
<dbReference type="EMBL" id="JACJVQ010000003">
    <property type="protein sequence ID" value="MBB6632987.1"/>
    <property type="molecule type" value="Genomic_DNA"/>
</dbReference>
<reference evidence="1 2" key="1">
    <citation type="submission" date="2020-08" db="EMBL/GenBank/DDBJ databases">
        <title>Cohnella phylogeny.</title>
        <authorList>
            <person name="Dunlap C."/>
        </authorList>
    </citation>
    <scope>NUCLEOTIDE SEQUENCE [LARGE SCALE GENOMIC DNA]</scope>
    <source>
        <strain evidence="1 2">DSM 25241</strain>
    </source>
</reference>
<sequence>MMTADWLEKHYYTPQQPLSKRPNLRCYRTSGTSSGLRKAIYYSEDDELAYAEIKSRIFGRFLAGTGVRTALSDMGTGHAADTAPGIFARIGLQAEAISFRLPVEKHLERLLALRPNVLYTMPSILDSLLRAADDPKSWRVRKVILVGEAAAPSWIARSAERLGILPTDVMDTYGSIEIGTIAYYSHEHGRYLIAEGLEAEGLRDIPMPARGEAAELDEEESVLVLTSTVRETFPSLRYVTYDVVRDFRPVLVDGVWRQSFQALVRRLGPELKHGEKISVYDIEEVVFRHIGQAIVRVEVSGNRLRVHIGGDPGESTLRRIELDLCDRIPEIGRMIRGKLLEELQVLRLDENASMEGSSIKHKKIYYN</sequence>
<dbReference type="Proteomes" id="UP000535838">
    <property type="component" value="Unassembled WGS sequence"/>
</dbReference>
<organism evidence="1 2">
    <name type="scientific">Cohnella thailandensis</name>
    <dbReference type="NCBI Taxonomy" id="557557"/>
    <lineage>
        <taxon>Bacteria</taxon>
        <taxon>Bacillati</taxon>
        <taxon>Bacillota</taxon>
        <taxon>Bacilli</taxon>
        <taxon>Bacillales</taxon>
        <taxon>Paenibacillaceae</taxon>
        <taxon>Cohnella</taxon>
    </lineage>
</organism>
<dbReference type="PANTHER" id="PTHR43845:SF1">
    <property type="entry name" value="BLR5969 PROTEIN"/>
    <property type="match status" value="1"/>
</dbReference>
<protein>
    <submittedName>
        <fullName evidence="1">CoF synthetase</fullName>
    </submittedName>
</protein>
<dbReference type="InterPro" id="IPR042099">
    <property type="entry name" value="ANL_N_sf"/>
</dbReference>
<evidence type="ECO:0000313" key="2">
    <source>
        <dbReference type="Proteomes" id="UP000535838"/>
    </source>
</evidence>
<name>A0A841STN0_9BACL</name>
<keyword evidence="2" id="KW-1185">Reference proteome</keyword>
<proteinExistence type="predicted"/>
<dbReference type="SUPFAM" id="SSF56801">
    <property type="entry name" value="Acetyl-CoA synthetase-like"/>
    <property type="match status" value="1"/>
</dbReference>
<comment type="caution">
    <text evidence="1">The sequence shown here is derived from an EMBL/GenBank/DDBJ whole genome shotgun (WGS) entry which is preliminary data.</text>
</comment>
<gene>
    <name evidence="1" type="ORF">H7B67_02535</name>
</gene>
<evidence type="ECO:0000313" key="1">
    <source>
        <dbReference type="EMBL" id="MBB6632987.1"/>
    </source>
</evidence>